<protein>
    <recommendedName>
        <fullName evidence="3">Antitoxin VbhA domain-containing protein</fullName>
    </recommendedName>
</protein>
<dbReference type="Proteomes" id="UP001199469">
    <property type="component" value="Unassembled WGS sequence"/>
</dbReference>
<dbReference type="RefSeq" id="WP_230740292.1">
    <property type="nucleotide sequence ID" value="NZ_JAJNDB010000010.1"/>
</dbReference>
<sequence length="89" mass="9402">MAGQWRPGESMPDRYLLALEAGTVTVEETASALAAYEWPDSTPAIPTGASTADPYPPGGWVKTVEAAYADGRVTAEQYEVIWLAASGRG</sequence>
<dbReference type="EMBL" id="JAJNDB010000010">
    <property type="protein sequence ID" value="MCD2197879.1"/>
    <property type="molecule type" value="Genomic_DNA"/>
</dbReference>
<comment type="caution">
    <text evidence="1">The sequence shown here is derived from an EMBL/GenBank/DDBJ whole genome shotgun (WGS) entry which is preliminary data.</text>
</comment>
<keyword evidence="2" id="KW-1185">Reference proteome</keyword>
<accession>A0ABS8PHZ9</accession>
<reference evidence="1 2" key="1">
    <citation type="submission" date="2021-11" db="EMBL/GenBank/DDBJ databases">
        <title>Draft genome sequence of Actinomycetospora sp. SF1 isolated from the rhizosphere soil.</title>
        <authorList>
            <person name="Duangmal K."/>
            <person name="Chantavorakit T."/>
        </authorList>
    </citation>
    <scope>NUCLEOTIDE SEQUENCE [LARGE SCALE GENOMIC DNA]</scope>
    <source>
        <strain evidence="1 2">TBRC 5722</strain>
    </source>
</reference>
<evidence type="ECO:0008006" key="3">
    <source>
        <dbReference type="Google" id="ProtNLM"/>
    </source>
</evidence>
<evidence type="ECO:0000313" key="2">
    <source>
        <dbReference type="Proteomes" id="UP001199469"/>
    </source>
</evidence>
<evidence type="ECO:0000313" key="1">
    <source>
        <dbReference type="EMBL" id="MCD2197879.1"/>
    </source>
</evidence>
<name>A0ABS8PHZ9_9PSEU</name>
<proteinExistence type="predicted"/>
<organism evidence="1 2">
    <name type="scientific">Actinomycetospora endophytica</name>
    <dbReference type="NCBI Taxonomy" id="2291215"/>
    <lineage>
        <taxon>Bacteria</taxon>
        <taxon>Bacillati</taxon>
        <taxon>Actinomycetota</taxon>
        <taxon>Actinomycetes</taxon>
        <taxon>Pseudonocardiales</taxon>
        <taxon>Pseudonocardiaceae</taxon>
        <taxon>Actinomycetospora</taxon>
    </lineage>
</organism>
<gene>
    <name evidence="1" type="ORF">LQ327_31370</name>
</gene>